<dbReference type="EMBL" id="JBHUGH010000011">
    <property type="protein sequence ID" value="MFD1913370.1"/>
    <property type="molecule type" value="Genomic_DNA"/>
</dbReference>
<dbReference type="Pfam" id="PF00501">
    <property type="entry name" value="AMP-binding"/>
    <property type="match status" value="1"/>
</dbReference>
<accession>A0ABW4S7D2</accession>
<keyword evidence="1 5" id="KW-0436">Ligase</keyword>
<comment type="caution">
    <text evidence="5">The sequence shown here is derived from an EMBL/GenBank/DDBJ whole genome shotgun (WGS) entry which is preliminary data.</text>
</comment>
<dbReference type="Gene3D" id="3.30.300.30">
    <property type="match status" value="1"/>
</dbReference>
<evidence type="ECO:0000313" key="5">
    <source>
        <dbReference type="EMBL" id="MFD1913370.1"/>
    </source>
</evidence>
<dbReference type="InterPro" id="IPR042099">
    <property type="entry name" value="ANL_N_sf"/>
</dbReference>
<evidence type="ECO:0000313" key="6">
    <source>
        <dbReference type="Proteomes" id="UP001597353"/>
    </source>
</evidence>
<dbReference type="InterPro" id="IPR000873">
    <property type="entry name" value="AMP-dep_synth/lig_dom"/>
</dbReference>
<feature type="domain" description="AMP-dependent synthetase/ligase" evidence="3">
    <location>
        <begin position="35"/>
        <end position="376"/>
    </location>
</feature>
<name>A0ABW4S7D2_9RHOB</name>
<dbReference type="Proteomes" id="UP001597353">
    <property type="component" value="Unassembled WGS sequence"/>
</dbReference>
<dbReference type="Gene3D" id="3.40.50.12780">
    <property type="entry name" value="N-terminal domain of ligase-like"/>
    <property type="match status" value="1"/>
</dbReference>
<sequence length="522" mass="57096">MSVEARTRTPDIESLAAEVGFDLPADYNAGRILWDNLDRNPDATAIIHDSRNWTYAELIAEAARIGNYLRDRAAPGDRVLLFMDDEPAYPATIMGAMRAGLVPMLINTLSPRELIDFFLEDSGASLVVTSSAFRAAFDADAPVIDAGQRPWAGAPDTLAEHPTTRNDMAFWMYSSGSTGRPKGVVHRHEDVPYINATYAAHVLRLVPGDICFSVPKVYFAYGFGNSVVFPFSAGAAALLLSGRPDPAAIFDQIGRHRPTVFFGLPTLYTALMHHKGADGADLSSLRLCLSAAEVLSADIASAWRKLSGLPIVEGLGSTEMLHIYLSNTEARQVIGSSGRIVPGYAVRLVAPDGREPGPGEEGVMQVRGLSSTQGYWNRPDKTAETIRDGWLDTGDRFVRDAEGYYFYKGRADDMVKVSGQWVWPMEIELALNEHPKVRESCVLAVPLADQRLTIRAFVALVDGVSPDSELTRELQAHARRNLLPHKYPREVFYLPSLPKTGTDKIDRQALRRDPAAAGASQG</sequence>
<gene>
    <name evidence="5" type="ORF">ACFSGJ_14235</name>
</gene>
<evidence type="ECO:0000256" key="1">
    <source>
        <dbReference type="ARBA" id="ARBA00022598"/>
    </source>
</evidence>
<dbReference type="InterPro" id="IPR011957">
    <property type="entry name" value="Benz_CoA_lig"/>
</dbReference>
<feature type="region of interest" description="Disordered" evidence="2">
    <location>
        <begin position="503"/>
        <end position="522"/>
    </location>
</feature>
<dbReference type="GO" id="GO:0016874">
    <property type="term" value="F:ligase activity"/>
    <property type="evidence" value="ECO:0007669"/>
    <property type="project" value="UniProtKB-KW"/>
</dbReference>
<dbReference type="PANTHER" id="PTHR43352">
    <property type="entry name" value="ACETYL-COA SYNTHETASE"/>
    <property type="match status" value="1"/>
</dbReference>
<dbReference type="Pfam" id="PF13193">
    <property type="entry name" value="AMP-binding_C"/>
    <property type="match status" value="1"/>
</dbReference>
<feature type="compositionally biased region" description="Basic and acidic residues" evidence="2">
    <location>
        <begin position="503"/>
        <end position="514"/>
    </location>
</feature>
<evidence type="ECO:0000256" key="2">
    <source>
        <dbReference type="SAM" id="MobiDB-lite"/>
    </source>
</evidence>
<reference evidence="6" key="1">
    <citation type="journal article" date="2019" name="Int. J. Syst. Evol. Microbiol.">
        <title>The Global Catalogue of Microorganisms (GCM) 10K type strain sequencing project: providing services to taxonomists for standard genome sequencing and annotation.</title>
        <authorList>
            <consortium name="The Broad Institute Genomics Platform"/>
            <consortium name="The Broad Institute Genome Sequencing Center for Infectious Disease"/>
            <person name="Wu L."/>
            <person name="Ma J."/>
        </authorList>
    </citation>
    <scope>NUCLEOTIDE SEQUENCE [LARGE SCALE GENOMIC DNA]</scope>
    <source>
        <strain evidence="6">CGMCC 4.7242</strain>
    </source>
</reference>
<organism evidence="5 6">
    <name type="scientific">Halodurantibacterium flavum</name>
    <dbReference type="NCBI Taxonomy" id="1382802"/>
    <lineage>
        <taxon>Bacteria</taxon>
        <taxon>Pseudomonadati</taxon>
        <taxon>Pseudomonadota</taxon>
        <taxon>Alphaproteobacteria</taxon>
        <taxon>Rhodobacterales</taxon>
        <taxon>Paracoccaceae</taxon>
        <taxon>Halodurantibacterium</taxon>
    </lineage>
</organism>
<feature type="domain" description="AMP-binding enzyme C-terminal" evidence="4">
    <location>
        <begin position="426"/>
        <end position="504"/>
    </location>
</feature>
<evidence type="ECO:0000259" key="4">
    <source>
        <dbReference type="Pfam" id="PF13193"/>
    </source>
</evidence>
<dbReference type="InterPro" id="IPR045851">
    <property type="entry name" value="AMP-bd_C_sf"/>
</dbReference>
<dbReference type="NCBIfam" id="TIGR02262">
    <property type="entry name" value="benz_CoA_lig"/>
    <property type="match status" value="1"/>
</dbReference>
<dbReference type="RefSeq" id="WP_390263156.1">
    <property type="nucleotide sequence ID" value="NZ_JBHUGH010000011.1"/>
</dbReference>
<dbReference type="PANTHER" id="PTHR43352:SF1">
    <property type="entry name" value="ANTHRANILATE--COA LIGASE"/>
    <property type="match status" value="1"/>
</dbReference>
<evidence type="ECO:0000259" key="3">
    <source>
        <dbReference type="Pfam" id="PF00501"/>
    </source>
</evidence>
<dbReference type="InterPro" id="IPR025110">
    <property type="entry name" value="AMP-bd_C"/>
</dbReference>
<dbReference type="SUPFAM" id="SSF56801">
    <property type="entry name" value="Acetyl-CoA synthetase-like"/>
    <property type="match status" value="1"/>
</dbReference>
<proteinExistence type="predicted"/>
<protein>
    <submittedName>
        <fullName evidence="5">Benzoate-CoA ligase family protein</fullName>
    </submittedName>
</protein>
<keyword evidence="6" id="KW-1185">Reference proteome</keyword>